<reference evidence="2" key="1">
    <citation type="submission" date="2017-11" db="EMBL/GenBank/DDBJ databases">
        <authorList>
            <person name="Lima N.C."/>
            <person name="Parody-Merino A.M."/>
            <person name="Battley P.F."/>
            <person name="Fidler A.E."/>
            <person name="Prosdocimi F."/>
        </authorList>
    </citation>
    <scope>NUCLEOTIDE SEQUENCE [LARGE SCALE GENOMIC DNA]</scope>
</reference>
<dbReference type="GO" id="GO:0016787">
    <property type="term" value="F:hydrolase activity"/>
    <property type="evidence" value="ECO:0007669"/>
    <property type="project" value="UniProtKB-KW"/>
</dbReference>
<proteinExistence type="predicted"/>
<evidence type="ECO:0000313" key="2">
    <source>
        <dbReference type="Proteomes" id="UP000233556"/>
    </source>
</evidence>
<dbReference type="AlphaFoldDB" id="A0A2I0TR15"/>
<dbReference type="EMBL" id="KZ507772">
    <property type="protein sequence ID" value="PKU36249.1"/>
    <property type="molecule type" value="Genomic_DNA"/>
</dbReference>
<protein>
    <submittedName>
        <fullName evidence="1">Ubiquitin carboxyl-terminal hydrolase 4</fullName>
    </submittedName>
</protein>
<dbReference type="Proteomes" id="UP000233556">
    <property type="component" value="Unassembled WGS sequence"/>
</dbReference>
<gene>
    <name evidence="1" type="ORF">llap_13449</name>
</gene>
<dbReference type="OrthoDB" id="9906618at2759"/>
<organism evidence="1 2">
    <name type="scientific">Limosa lapponica baueri</name>
    <dbReference type="NCBI Taxonomy" id="1758121"/>
    <lineage>
        <taxon>Eukaryota</taxon>
        <taxon>Metazoa</taxon>
        <taxon>Chordata</taxon>
        <taxon>Craniata</taxon>
        <taxon>Vertebrata</taxon>
        <taxon>Euteleostomi</taxon>
        <taxon>Archelosauria</taxon>
        <taxon>Archosauria</taxon>
        <taxon>Dinosauria</taxon>
        <taxon>Saurischia</taxon>
        <taxon>Theropoda</taxon>
        <taxon>Coelurosauria</taxon>
        <taxon>Aves</taxon>
        <taxon>Neognathae</taxon>
        <taxon>Neoaves</taxon>
        <taxon>Charadriiformes</taxon>
        <taxon>Scolopacidae</taxon>
        <taxon>Limosa</taxon>
    </lineage>
</organism>
<reference evidence="2" key="2">
    <citation type="submission" date="2017-12" db="EMBL/GenBank/DDBJ databases">
        <title>Genome sequence of the Bar-tailed Godwit (Limosa lapponica baueri).</title>
        <authorList>
            <person name="Lima N.C.B."/>
            <person name="Parody-Merino A.M."/>
            <person name="Battley P.F."/>
            <person name="Fidler A.E."/>
            <person name="Prosdocimi F."/>
        </authorList>
    </citation>
    <scope>NUCLEOTIDE SEQUENCE [LARGE SCALE GENOMIC DNA]</scope>
</reference>
<name>A0A2I0TR15_LIMLA</name>
<keyword evidence="2" id="KW-1185">Reference proteome</keyword>
<evidence type="ECO:0000313" key="1">
    <source>
        <dbReference type="EMBL" id="PKU36249.1"/>
    </source>
</evidence>
<keyword evidence="1" id="KW-0378">Hydrolase</keyword>
<sequence length="160" mass="18142">MRTRYPFKEDLVNSSGKWTAANKGIQHLRELVVLEVIFDDLDNKVSKDPDYVLYIQVMWRKAIQNAPGLYSNSLAATYCPDMDTPTVERASSWLQNFEESLCSSSSLWASALAVRGTPRNQSSLALVRGKGNPRRMLPGVLWFFLREQGQDMRMVTPPLS</sequence>
<accession>A0A2I0TR15</accession>